<feature type="region of interest" description="Disordered" evidence="1">
    <location>
        <begin position="107"/>
        <end position="176"/>
    </location>
</feature>
<evidence type="ECO:0000313" key="3">
    <source>
        <dbReference type="Proteomes" id="UP000182762"/>
    </source>
</evidence>
<proteinExistence type="predicted"/>
<dbReference type="InterPro" id="IPR025571">
    <property type="entry name" value="YqfQ"/>
</dbReference>
<protein>
    <submittedName>
        <fullName evidence="2">YqfQ-like protein</fullName>
    </submittedName>
</protein>
<reference evidence="2 3" key="1">
    <citation type="submission" date="2016-10" db="EMBL/GenBank/DDBJ databases">
        <authorList>
            <person name="Varghese N."/>
            <person name="Submissions S."/>
        </authorList>
    </citation>
    <scope>NUCLEOTIDE SEQUENCE [LARGE SCALE GENOMIC DNA]</scope>
    <source>
        <strain evidence="2 3">DSM 13796</strain>
    </source>
</reference>
<evidence type="ECO:0000313" key="2">
    <source>
        <dbReference type="EMBL" id="SFQ18165.1"/>
    </source>
</evidence>
<comment type="caution">
    <text evidence="2">The sequence shown here is derived from an EMBL/GenBank/DDBJ whole genome shotgun (WGS) entry which is preliminary data.</text>
</comment>
<accession>A0A1I5WEM8</accession>
<dbReference type="Pfam" id="PF14181">
    <property type="entry name" value="YqfQ"/>
    <property type="match status" value="1"/>
</dbReference>
<gene>
    <name evidence="2" type="ORF">SAMN02745910_00531</name>
</gene>
<keyword evidence="3" id="KW-1185">Reference proteome</keyword>
<name>A0A1I5WEM8_9BACI</name>
<feature type="compositionally biased region" description="Polar residues" evidence="1">
    <location>
        <begin position="138"/>
        <end position="176"/>
    </location>
</feature>
<dbReference type="EMBL" id="FOXX01000001">
    <property type="protein sequence ID" value="SFQ18165.1"/>
    <property type="molecule type" value="Genomic_DNA"/>
</dbReference>
<dbReference type="RefSeq" id="WP_061802009.1">
    <property type="nucleotide sequence ID" value="NZ_FOXX01000001.1"/>
</dbReference>
<sequence length="176" mass="19070">MFPRRSFPPQMTRGGMAPFQMTRGVPNMPQPSSGGGILAKILGRNAGLSSVQNAAAAPKAFNLTSVMTNVQKVLGVAERVTPMVQQYGPMVRNVPAMFKIYKALKDDNTTDDQSTPSDVEESVVKKDVKKVQKLKQPKTANQTKTIAKTSNQTKASAKTSDQTKISAKTSQPKLYI</sequence>
<dbReference type="Proteomes" id="UP000182762">
    <property type="component" value="Unassembled WGS sequence"/>
</dbReference>
<evidence type="ECO:0000256" key="1">
    <source>
        <dbReference type="SAM" id="MobiDB-lite"/>
    </source>
</evidence>
<organism evidence="2 3">
    <name type="scientific">Priestia endophytica DSM 13796</name>
    <dbReference type="NCBI Taxonomy" id="1121089"/>
    <lineage>
        <taxon>Bacteria</taxon>
        <taxon>Bacillati</taxon>
        <taxon>Bacillota</taxon>
        <taxon>Bacilli</taxon>
        <taxon>Bacillales</taxon>
        <taxon>Bacillaceae</taxon>
        <taxon>Priestia</taxon>
    </lineage>
</organism>
<dbReference type="GeneID" id="93709302"/>